<evidence type="ECO:0000313" key="3">
    <source>
        <dbReference type="EMBL" id="NHA67111.1"/>
    </source>
</evidence>
<dbReference type="InterPro" id="IPR032710">
    <property type="entry name" value="NTF2-like_dom_sf"/>
</dbReference>
<gene>
    <name evidence="3" type="ORF">EPD83_003440</name>
</gene>
<feature type="domain" description="Amidase" evidence="2">
    <location>
        <begin position="139"/>
        <end position="501"/>
    </location>
</feature>
<dbReference type="EMBL" id="SAYU02000006">
    <property type="protein sequence ID" value="NHA67111.1"/>
    <property type="molecule type" value="Genomic_DNA"/>
</dbReference>
<evidence type="ECO:0000259" key="2">
    <source>
        <dbReference type="Pfam" id="PF01425"/>
    </source>
</evidence>
<keyword evidence="4" id="KW-1185">Reference proteome</keyword>
<dbReference type="PROSITE" id="PS00571">
    <property type="entry name" value="AMIDASES"/>
    <property type="match status" value="1"/>
</dbReference>
<accession>A0A8T6R4E3</accession>
<dbReference type="Pfam" id="PF11533">
    <property type="entry name" value="AtzH-like"/>
    <property type="match status" value="1"/>
</dbReference>
<dbReference type="AlphaFoldDB" id="A0A8T6R4E3"/>
<comment type="caution">
    <text evidence="3">The sequence shown here is derived from an EMBL/GenBank/DDBJ whole genome shotgun (WGS) entry which is preliminary data.</text>
</comment>
<organism evidence="3 4">
    <name type="scientific">Phycicoccus flavus</name>
    <dbReference type="NCBI Taxonomy" id="2502783"/>
    <lineage>
        <taxon>Bacteria</taxon>
        <taxon>Bacillati</taxon>
        <taxon>Actinomycetota</taxon>
        <taxon>Actinomycetes</taxon>
        <taxon>Micrococcales</taxon>
        <taxon>Intrasporangiaceae</taxon>
        <taxon>Phycicoccus</taxon>
    </lineage>
</organism>
<feature type="region of interest" description="Disordered" evidence="1">
    <location>
        <begin position="207"/>
        <end position="231"/>
    </location>
</feature>
<dbReference type="Pfam" id="PF01425">
    <property type="entry name" value="Amidase"/>
    <property type="match status" value="1"/>
</dbReference>
<dbReference type="PANTHER" id="PTHR46310">
    <property type="entry name" value="AMIDASE 1"/>
    <property type="match status" value="1"/>
</dbReference>
<dbReference type="SUPFAM" id="SSF75304">
    <property type="entry name" value="Amidase signature (AS) enzymes"/>
    <property type="match status" value="1"/>
</dbReference>
<proteinExistence type="predicted"/>
<dbReference type="InterPro" id="IPR020556">
    <property type="entry name" value="Amidase_CS"/>
</dbReference>
<dbReference type="PANTHER" id="PTHR46310:SF7">
    <property type="entry name" value="AMIDASE 1"/>
    <property type="match status" value="1"/>
</dbReference>
<dbReference type="InterPro" id="IPR024507">
    <property type="entry name" value="AtzH-like"/>
</dbReference>
<dbReference type="Gene3D" id="3.90.1300.10">
    <property type="entry name" value="Amidase signature (AS) domain"/>
    <property type="match status" value="1"/>
</dbReference>
<reference evidence="3" key="1">
    <citation type="submission" date="2020-03" db="EMBL/GenBank/DDBJ databases">
        <title>Phycicoccus flavus sp. nov., a novel endophytic actinobacterium isolated from branch of Kandelia candel.</title>
        <authorList>
            <person name="Tuo L."/>
        </authorList>
    </citation>
    <scope>NUCLEOTIDE SEQUENCE</scope>
    <source>
        <strain evidence="3">CMS6Z-2</strain>
    </source>
</reference>
<dbReference type="InterPro" id="IPR023631">
    <property type="entry name" value="Amidase_dom"/>
</dbReference>
<dbReference type="Proteomes" id="UP000287866">
    <property type="component" value="Unassembled WGS sequence"/>
</dbReference>
<evidence type="ECO:0000313" key="4">
    <source>
        <dbReference type="Proteomes" id="UP000287866"/>
    </source>
</evidence>
<dbReference type="SUPFAM" id="SSF54427">
    <property type="entry name" value="NTF2-like"/>
    <property type="match status" value="1"/>
</dbReference>
<dbReference type="InterPro" id="IPR036928">
    <property type="entry name" value="AS_sf"/>
</dbReference>
<protein>
    <submittedName>
        <fullName evidence="3">DUF3225 domain-containing protein</fullName>
    </submittedName>
</protein>
<evidence type="ECO:0000256" key="1">
    <source>
        <dbReference type="SAM" id="MobiDB-lite"/>
    </source>
</evidence>
<dbReference type="RefSeq" id="WP_165566200.1">
    <property type="nucleotide sequence ID" value="NZ_SAYU02000006.1"/>
</dbReference>
<name>A0A8T6R4E3_9MICO</name>
<dbReference type="Gene3D" id="3.10.450.50">
    <property type="match status" value="1"/>
</dbReference>
<sequence>MSAAPAGLLEAFWDYERALQSDDLPALGRLFAPGPDTLRGDAEGLLVGHDEIGRFRAGRGGAPSRRVLSVHVRTVDDDHALVVAVTAPTRGGRGLQTQLWQRRDGAWVVAAAHVGAPPPALDTRIWRVVGDPLVHGSGAGPLAGETVAVKDLFAVAGQRVGAGNPAWERAAPVEPAHATAIAALLDAGADVRGISRTDEFAWSLAGVNHHTGTPPNPAAPRRLPGGSSSGSAAAVAAGHASIGLGTDTGGSIRVPAAYQGLWGLRTTHGAVPTAGVLPLAPSFDTVGWLCRSADLLRRVGDVLLPPSPAADGAGDAPGAAADAVLVVVRALLDLAAPDVRAAAERFAADHDGPVVEEDWALTEHDAWLAAFQTLQAREAWASHGDWLEGRLDTLGPDVRGRFERARGVTAAEGERAAAVVASAGARIRERVADRLVLVPAASSVAPRPDGGLAAVREATLRLTCLAGLAGVPALAVPLRTTGGLPCAVTLLAARGRDRDLLAHAVRLDPGRAAAEDGPAVHVDETPEADA</sequence>